<evidence type="ECO:0000256" key="1">
    <source>
        <dbReference type="SAM" id="Phobius"/>
    </source>
</evidence>
<accession>A0A3S9PAN0</accession>
<dbReference type="KEGG" id="fll:EI427_23555"/>
<proteinExistence type="predicted"/>
<organism evidence="3 4">
    <name type="scientific">Flammeovirga pectinis</name>
    <dbReference type="NCBI Taxonomy" id="2494373"/>
    <lineage>
        <taxon>Bacteria</taxon>
        <taxon>Pseudomonadati</taxon>
        <taxon>Bacteroidota</taxon>
        <taxon>Cytophagia</taxon>
        <taxon>Cytophagales</taxon>
        <taxon>Flammeovirgaceae</taxon>
        <taxon>Flammeovirga</taxon>
    </lineage>
</organism>
<dbReference type="EMBL" id="CP034563">
    <property type="protein sequence ID" value="AZQ65193.1"/>
    <property type="molecule type" value="Genomic_DNA"/>
</dbReference>
<dbReference type="RefSeq" id="WP_126619669.1">
    <property type="nucleotide sequence ID" value="NZ_CP034563.1"/>
</dbReference>
<sequence>MNEHSTNEKKNTQKEALATSLSRKRYWQNNLKYLGLLLGIWFLCSFGAGILFKDTLNEIRVGGFKLGFWFAQQGAIYIFTLIIIAYIILMNRLDKKYDVQDD</sequence>
<dbReference type="InterPro" id="IPR019886">
    <property type="entry name" value="Na_symporter_ssu"/>
</dbReference>
<dbReference type="Proteomes" id="UP000267268">
    <property type="component" value="Chromosome 2"/>
</dbReference>
<dbReference type="AlphaFoldDB" id="A0A3S9PAN0"/>
<gene>
    <name evidence="3" type="ORF">EI427_23555</name>
</gene>
<dbReference type="NCBIfam" id="TIGR03647">
    <property type="entry name" value="Na_symport_sm"/>
    <property type="match status" value="1"/>
</dbReference>
<keyword evidence="4" id="KW-1185">Reference proteome</keyword>
<name>A0A3S9PAN0_9BACT</name>
<feature type="transmembrane region" description="Helical" evidence="1">
    <location>
        <begin position="67"/>
        <end position="89"/>
    </location>
</feature>
<dbReference type="OrthoDB" id="9797746at2"/>
<reference evidence="3 4" key="1">
    <citation type="submission" date="2018-12" db="EMBL/GenBank/DDBJ databases">
        <title>Flammeovirga pectinis sp. nov., isolated from the gut of the Korean scallop, Patinopecten yessoensis.</title>
        <authorList>
            <person name="Bae J.-W."/>
            <person name="Jeong Y.-S."/>
            <person name="Kang W."/>
        </authorList>
    </citation>
    <scope>NUCLEOTIDE SEQUENCE [LARGE SCALE GENOMIC DNA]</scope>
    <source>
        <strain evidence="3 4">L12M1</strain>
    </source>
</reference>
<evidence type="ECO:0000313" key="4">
    <source>
        <dbReference type="Proteomes" id="UP000267268"/>
    </source>
</evidence>
<keyword evidence="1" id="KW-0812">Transmembrane</keyword>
<feature type="transmembrane region" description="Helical" evidence="1">
    <location>
        <begin position="33"/>
        <end position="52"/>
    </location>
</feature>
<keyword evidence="1" id="KW-0472">Membrane</keyword>
<evidence type="ECO:0000259" key="2">
    <source>
        <dbReference type="Pfam" id="PF13937"/>
    </source>
</evidence>
<feature type="domain" description="Sodium symporter small subunit" evidence="2">
    <location>
        <begin position="23"/>
        <end position="99"/>
    </location>
</feature>
<keyword evidence="1" id="KW-1133">Transmembrane helix</keyword>
<evidence type="ECO:0000313" key="3">
    <source>
        <dbReference type="EMBL" id="AZQ65193.1"/>
    </source>
</evidence>
<dbReference type="Pfam" id="PF13937">
    <property type="entry name" value="DUF4212"/>
    <property type="match status" value="1"/>
</dbReference>
<protein>
    <submittedName>
        <fullName evidence="3">DUF4212 domain-containing protein</fullName>
    </submittedName>
</protein>